<keyword evidence="1 4" id="KW-0689">Ribosomal protein</keyword>
<sequence>MDLNKSLRLAIDTGKVSVGANQSSKAITSGSAKLVIISSNCPDETVSAAKKGETPVYSFKGNNSVLGAACGKPFPVSIIAILDGGKSDILSLKAN</sequence>
<gene>
    <name evidence="4" type="ORF">BEU03_02110</name>
</gene>
<evidence type="ECO:0000313" key="5">
    <source>
        <dbReference type="Proteomes" id="UP000183403"/>
    </source>
</evidence>
<dbReference type="GO" id="GO:0005840">
    <property type="term" value="C:ribosome"/>
    <property type="evidence" value="ECO:0007669"/>
    <property type="project" value="UniProtKB-KW"/>
</dbReference>
<proteinExistence type="predicted"/>
<evidence type="ECO:0000256" key="1">
    <source>
        <dbReference type="ARBA" id="ARBA00022980"/>
    </source>
</evidence>
<reference evidence="4 5" key="1">
    <citation type="submission" date="2016-08" db="EMBL/GenBank/DDBJ databases">
        <title>New Insights into Marine Group III Euryarchaeota, from dark to light.</title>
        <authorList>
            <person name="Haro-Moreno J.M."/>
            <person name="Rodriguez-Valera F."/>
            <person name="Lopez-Garcia P."/>
            <person name="Moreira D."/>
            <person name="Martin-Cuadrado A.B."/>
        </authorList>
    </citation>
    <scope>NUCLEOTIDE SEQUENCE [LARGE SCALE GENOMIC DNA]</scope>
    <source>
        <strain evidence="4">CG-Epi6</strain>
    </source>
</reference>
<dbReference type="Pfam" id="PF01248">
    <property type="entry name" value="Ribosomal_L7Ae"/>
    <property type="match status" value="1"/>
</dbReference>
<dbReference type="AlphaFoldDB" id="A0A1J5TAP9"/>
<keyword evidence="2" id="KW-0687">Ribonucleoprotein</keyword>
<dbReference type="PANTHER" id="PTHR11449">
    <property type="entry name" value="RIBOSOMAL PROTEIN L30"/>
    <property type="match status" value="1"/>
</dbReference>
<dbReference type="GO" id="GO:0003723">
    <property type="term" value="F:RNA binding"/>
    <property type="evidence" value="ECO:0007669"/>
    <property type="project" value="InterPro"/>
</dbReference>
<dbReference type="Gene3D" id="3.30.1330.30">
    <property type="match status" value="1"/>
</dbReference>
<dbReference type="Proteomes" id="UP000183403">
    <property type="component" value="Unassembled WGS sequence"/>
</dbReference>
<accession>A0A1J5TAP9</accession>
<dbReference type="InterPro" id="IPR029064">
    <property type="entry name" value="Ribosomal_eL30-like_sf"/>
</dbReference>
<evidence type="ECO:0000259" key="3">
    <source>
        <dbReference type="Pfam" id="PF01248"/>
    </source>
</evidence>
<protein>
    <submittedName>
        <fullName evidence="4">50S ribosomal protein L30e</fullName>
    </submittedName>
</protein>
<evidence type="ECO:0000256" key="2">
    <source>
        <dbReference type="ARBA" id="ARBA00023274"/>
    </source>
</evidence>
<name>A0A1J5TAP9_9ARCH</name>
<dbReference type="SUPFAM" id="SSF55315">
    <property type="entry name" value="L30e-like"/>
    <property type="match status" value="1"/>
</dbReference>
<evidence type="ECO:0000313" key="4">
    <source>
        <dbReference type="EMBL" id="OIR13357.1"/>
    </source>
</evidence>
<dbReference type="InterPro" id="IPR004038">
    <property type="entry name" value="Ribosomal_eL8/eL30/eS12/Gad45"/>
</dbReference>
<feature type="domain" description="Ribosomal protein eL8/eL30/eS12/Gadd45" evidence="3">
    <location>
        <begin position="2"/>
        <end position="90"/>
    </location>
</feature>
<comment type="caution">
    <text evidence="4">The sequence shown here is derived from an EMBL/GenBank/DDBJ whole genome shotgun (WGS) entry which is preliminary data.</text>
</comment>
<dbReference type="NCBIfam" id="NF002172">
    <property type="entry name" value="PRK01018.1"/>
    <property type="match status" value="1"/>
</dbReference>
<dbReference type="GO" id="GO:1990904">
    <property type="term" value="C:ribonucleoprotein complex"/>
    <property type="evidence" value="ECO:0007669"/>
    <property type="project" value="UniProtKB-KW"/>
</dbReference>
<organism evidence="4 5">
    <name type="scientific">Marine Group III euryarchaeote CG-Epi6</name>
    <dbReference type="NCBI Taxonomy" id="1889000"/>
    <lineage>
        <taxon>Archaea</taxon>
        <taxon>Methanobacteriati</taxon>
        <taxon>Thermoplasmatota</taxon>
        <taxon>Thermoplasmata</taxon>
        <taxon>Candidatus Thermoprofundales</taxon>
    </lineage>
</organism>
<dbReference type="EMBL" id="MIYV01000008">
    <property type="protein sequence ID" value="OIR13357.1"/>
    <property type="molecule type" value="Genomic_DNA"/>
</dbReference>
<dbReference type="InterPro" id="IPR039109">
    <property type="entry name" value="Ribosomal_eL30-like"/>
</dbReference>